<accession>A0A918WFE8</accession>
<name>A0A918WFE8_9RHOB</name>
<feature type="domain" description="Solute-binding protein family 5" evidence="5">
    <location>
        <begin position="100"/>
        <end position="490"/>
    </location>
</feature>
<dbReference type="Gene3D" id="3.10.105.10">
    <property type="entry name" value="Dipeptide-binding Protein, Domain 3"/>
    <property type="match status" value="1"/>
</dbReference>
<feature type="chain" id="PRO_5037872535" evidence="4">
    <location>
        <begin position="24"/>
        <end position="601"/>
    </location>
</feature>
<dbReference type="PANTHER" id="PTHR30290:SF64">
    <property type="entry name" value="ABC TRANSPORTER PERIPLASMIC BINDING PROTEIN"/>
    <property type="match status" value="1"/>
</dbReference>
<dbReference type="Proteomes" id="UP000638981">
    <property type="component" value="Unassembled WGS sequence"/>
</dbReference>
<feature type="signal peptide" evidence="4">
    <location>
        <begin position="1"/>
        <end position="23"/>
    </location>
</feature>
<dbReference type="PIRSF" id="PIRSF002741">
    <property type="entry name" value="MppA"/>
    <property type="match status" value="1"/>
</dbReference>
<keyword evidence="7" id="KW-1185">Reference proteome</keyword>
<dbReference type="GO" id="GO:0042884">
    <property type="term" value="P:microcin transport"/>
    <property type="evidence" value="ECO:0007669"/>
    <property type="project" value="TreeGrafter"/>
</dbReference>
<dbReference type="Pfam" id="PF00496">
    <property type="entry name" value="SBP_bac_5"/>
    <property type="match status" value="1"/>
</dbReference>
<comment type="similarity">
    <text evidence="2">Belongs to the bacterial solute-binding protein 5 family.</text>
</comment>
<evidence type="ECO:0000256" key="3">
    <source>
        <dbReference type="ARBA" id="ARBA00022729"/>
    </source>
</evidence>
<dbReference type="PANTHER" id="PTHR30290">
    <property type="entry name" value="PERIPLASMIC BINDING COMPONENT OF ABC TRANSPORTER"/>
    <property type="match status" value="1"/>
</dbReference>
<dbReference type="GO" id="GO:1904680">
    <property type="term" value="F:peptide transmembrane transporter activity"/>
    <property type="evidence" value="ECO:0007669"/>
    <property type="project" value="TreeGrafter"/>
</dbReference>
<dbReference type="EMBL" id="BMYJ01000001">
    <property type="protein sequence ID" value="GHC43564.1"/>
    <property type="molecule type" value="Genomic_DNA"/>
</dbReference>
<evidence type="ECO:0000313" key="7">
    <source>
        <dbReference type="Proteomes" id="UP000638981"/>
    </source>
</evidence>
<dbReference type="GO" id="GO:0043190">
    <property type="term" value="C:ATP-binding cassette (ABC) transporter complex"/>
    <property type="evidence" value="ECO:0007669"/>
    <property type="project" value="InterPro"/>
</dbReference>
<reference evidence="6" key="2">
    <citation type="submission" date="2020-09" db="EMBL/GenBank/DDBJ databases">
        <authorList>
            <person name="Sun Q."/>
            <person name="Kim S."/>
        </authorList>
    </citation>
    <scope>NUCLEOTIDE SEQUENCE</scope>
    <source>
        <strain evidence="6">KCTC 23310</strain>
    </source>
</reference>
<organism evidence="6 7">
    <name type="scientific">Neogemmobacter tilapiae</name>
    <dbReference type="NCBI Taxonomy" id="875041"/>
    <lineage>
        <taxon>Bacteria</taxon>
        <taxon>Pseudomonadati</taxon>
        <taxon>Pseudomonadota</taxon>
        <taxon>Alphaproteobacteria</taxon>
        <taxon>Rhodobacterales</taxon>
        <taxon>Paracoccaceae</taxon>
        <taxon>Neogemmobacter</taxon>
    </lineage>
</organism>
<dbReference type="Gene3D" id="3.40.190.10">
    <property type="entry name" value="Periplasmic binding protein-like II"/>
    <property type="match status" value="1"/>
</dbReference>
<dbReference type="InterPro" id="IPR039424">
    <property type="entry name" value="SBP_5"/>
</dbReference>
<evidence type="ECO:0000256" key="2">
    <source>
        <dbReference type="ARBA" id="ARBA00005695"/>
    </source>
</evidence>
<dbReference type="SUPFAM" id="SSF53850">
    <property type="entry name" value="Periplasmic binding protein-like II"/>
    <property type="match status" value="1"/>
</dbReference>
<dbReference type="GO" id="GO:0015833">
    <property type="term" value="P:peptide transport"/>
    <property type="evidence" value="ECO:0007669"/>
    <property type="project" value="TreeGrafter"/>
</dbReference>
<evidence type="ECO:0000313" key="6">
    <source>
        <dbReference type="EMBL" id="GHC43564.1"/>
    </source>
</evidence>
<evidence type="ECO:0000256" key="1">
    <source>
        <dbReference type="ARBA" id="ARBA00004418"/>
    </source>
</evidence>
<gene>
    <name evidence="6" type="ORF">GCM10007315_00720</name>
</gene>
<dbReference type="InterPro" id="IPR000914">
    <property type="entry name" value="SBP_5_dom"/>
</dbReference>
<keyword evidence="3 4" id="KW-0732">Signal</keyword>
<protein>
    <submittedName>
        <fullName evidence="6">ABC transporter substrate-binding protein</fullName>
    </submittedName>
</protein>
<dbReference type="InterPro" id="IPR030678">
    <property type="entry name" value="Peptide/Ni-bd"/>
</dbReference>
<dbReference type="CDD" id="cd08497">
    <property type="entry name" value="MbnE-like"/>
    <property type="match status" value="1"/>
</dbReference>
<evidence type="ECO:0000256" key="4">
    <source>
        <dbReference type="SAM" id="SignalP"/>
    </source>
</evidence>
<reference evidence="6" key="1">
    <citation type="journal article" date="2014" name="Int. J. Syst. Evol. Microbiol.">
        <title>Complete genome sequence of Corynebacterium casei LMG S-19264T (=DSM 44701T), isolated from a smear-ripened cheese.</title>
        <authorList>
            <consortium name="US DOE Joint Genome Institute (JGI-PGF)"/>
            <person name="Walter F."/>
            <person name="Albersmeier A."/>
            <person name="Kalinowski J."/>
            <person name="Ruckert C."/>
        </authorList>
    </citation>
    <scope>NUCLEOTIDE SEQUENCE</scope>
    <source>
        <strain evidence="6">KCTC 23310</strain>
    </source>
</reference>
<comment type="subcellular location">
    <subcellularLocation>
        <location evidence="1">Periplasm</location>
    </subcellularLocation>
</comment>
<sequence length="601" mass="66202">MIAPMRRGLLASLAILWGGMALAEPQHGIAMYGEPALPPDFVSLPYANPDAPKGGRVVFGASGAFDSLNPFIQKGNPAVGFAALTVETLMGRSYDEPFTLYGLLAESVETDEARTWVEFTLRPEAKFADGSPVTPEDVIWSFETLGTQGHGRYAAAWAKVAKSVITGPNKVKFTFNTEDRELPLIMGLRPVLKKAQWDGKDFTASGFDAPIGSGPYVVGDYKAGVFVSYQRNPNWWGKDLPFYRGLHNFDEIRYEYFGDATVIFEAFKAGELTTYTEASPVDWDIKYDFPALTAGEVVKSEIPHGRPSGIEGFAMNTRKPLFADWRVREALITVFNFELVNKTINDSKLPRIASYFSNSILGADMAQPASAGELALLEPFKADLPPGTLEGYTLPASDGTESNRKALRAAMALLEEAGWSVAEDGKLKNAKGEVFAFEILLQQGQENMIDAANIYIEALKPLGIDARLTVVDGAQYVERTGAYDFDMTHYIRALSLSPGNEQTLYWGSKGFTEPGTRNWMGVNSPAADAMIATMLAARSPEDFTTAVHALDRVLTAGRYVIPMWYLDRSRIAHAKHLHYPEKLPLYGDFLGFNPDVWWSEE</sequence>
<dbReference type="AlphaFoldDB" id="A0A918WFE8"/>
<evidence type="ECO:0000259" key="5">
    <source>
        <dbReference type="Pfam" id="PF00496"/>
    </source>
</evidence>
<comment type="caution">
    <text evidence="6">The sequence shown here is derived from an EMBL/GenBank/DDBJ whole genome shotgun (WGS) entry which is preliminary data.</text>
</comment>
<proteinExistence type="inferred from homology"/>
<dbReference type="GO" id="GO:0030288">
    <property type="term" value="C:outer membrane-bounded periplasmic space"/>
    <property type="evidence" value="ECO:0007669"/>
    <property type="project" value="TreeGrafter"/>
</dbReference>